<dbReference type="SUPFAM" id="SSF56935">
    <property type="entry name" value="Porins"/>
    <property type="match status" value="1"/>
</dbReference>
<evidence type="ECO:0000313" key="18">
    <source>
        <dbReference type="EMBL" id="QEO18141.1"/>
    </source>
</evidence>
<dbReference type="GO" id="GO:0009279">
    <property type="term" value="C:cell outer membrane"/>
    <property type="evidence" value="ECO:0007669"/>
    <property type="project" value="UniProtKB-SubCell"/>
</dbReference>
<dbReference type="EMBL" id="CP043506">
    <property type="protein sequence ID" value="QEO18141.1"/>
    <property type="molecule type" value="Genomic_DNA"/>
</dbReference>
<organism evidence="18 19">
    <name type="scientific">Acetobacter vaccinii</name>
    <dbReference type="NCBI Taxonomy" id="2592655"/>
    <lineage>
        <taxon>Bacteria</taxon>
        <taxon>Pseudomonadati</taxon>
        <taxon>Pseudomonadota</taxon>
        <taxon>Alphaproteobacteria</taxon>
        <taxon>Acetobacterales</taxon>
        <taxon>Acetobacteraceae</taxon>
        <taxon>Acetobacter</taxon>
    </lineage>
</organism>
<dbReference type="InterPro" id="IPR036942">
    <property type="entry name" value="Beta-barrel_TonB_sf"/>
</dbReference>
<evidence type="ECO:0000256" key="2">
    <source>
        <dbReference type="ARBA" id="ARBA00009810"/>
    </source>
</evidence>
<comment type="similarity">
    <text evidence="2 14 15">Belongs to the TonB-dependent receptor family.</text>
</comment>
<dbReference type="OrthoDB" id="9760333at2"/>
<dbReference type="InterPro" id="IPR000531">
    <property type="entry name" value="Beta-barrel_TonB"/>
</dbReference>
<evidence type="ECO:0000256" key="16">
    <source>
        <dbReference type="SAM" id="SignalP"/>
    </source>
</evidence>
<keyword evidence="3 14" id="KW-0813">Transport</keyword>
<dbReference type="Pfam" id="PF07715">
    <property type="entry name" value="Plug"/>
    <property type="match status" value="1"/>
</dbReference>
<keyword evidence="11 14" id="KW-0472">Membrane</keyword>
<feature type="signal peptide" evidence="16">
    <location>
        <begin position="1"/>
        <end position="36"/>
    </location>
</feature>
<evidence type="ECO:0000256" key="14">
    <source>
        <dbReference type="PROSITE-ProRule" id="PRU01360"/>
    </source>
</evidence>
<dbReference type="InterPro" id="IPR039426">
    <property type="entry name" value="TonB-dep_rcpt-like"/>
</dbReference>
<evidence type="ECO:0000256" key="11">
    <source>
        <dbReference type="ARBA" id="ARBA00023136"/>
    </source>
</evidence>
<dbReference type="Proteomes" id="UP000324536">
    <property type="component" value="Chromosome"/>
</dbReference>
<evidence type="ECO:0000313" key="19">
    <source>
        <dbReference type="Proteomes" id="UP000324536"/>
    </source>
</evidence>
<evidence type="ECO:0000259" key="17">
    <source>
        <dbReference type="SMART" id="SM00965"/>
    </source>
</evidence>
<dbReference type="KEGG" id="acek:FLP30_10705"/>
<dbReference type="PANTHER" id="PTHR32552:SF68">
    <property type="entry name" value="FERRICHROME OUTER MEMBRANE TRANSPORTER_PHAGE RECEPTOR"/>
    <property type="match status" value="1"/>
</dbReference>
<evidence type="ECO:0000256" key="7">
    <source>
        <dbReference type="ARBA" id="ARBA00022729"/>
    </source>
</evidence>
<reference evidence="18 19" key="1">
    <citation type="submission" date="2019-09" db="EMBL/GenBank/DDBJ databases">
        <title>Genome sequencing of strain KACC 21233.</title>
        <authorList>
            <person name="Heo J."/>
            <person name="Kim S.-J."/>
            <person name="Kim J.-S."/>
            <person name="Hong S.-B."/>
            <person name="Kwon S.-W."/>
        </authorList>
    </citation>
    <scope>NUCLEOTIDE SEQUENCE [LARGE SCALE GENOMIC DNA]</scope>
    <source>
        <strain evidence="18 19">KACC 21233</strain>
    </source>
</reference>
<gene>
    <name evidence="18" type="ORF">FLP30_10705</name>
</gene>
<evidence type="ECO:0000256" key="3">
    <source>
        <dbReference type="ARBA" id="ARBA00022448"/>
    </source>
</evidence>
<keyword evidence="8" id="KW-0408">Iron</keyword>
<dbReference type="CDD" id="cd01347">
    <property type="entry name" value="ligand_gated_channel"/>
    <property type="match status" value="1"/>
</dbReference>
<dbReference type="PANTHER" id="PTHR32552">
    <property type="entry name" value="FERRICHROME IRON RECEPTOR-RELATED"/>
    <property type="match status" value="1"/>
</dbReference>
<keyword evidence="4 14" id="KW-1134">Transmembrane beta strand</keyword>
<dbReference type="InterPro" id="IPR012910">
    <property type="entry name" value="Plug_dom"/>
</dbReference>
<keyword evidence="10 15" id="KW-0798">TonB box</keyword>
<keyword evidence="19" id="KW-1185">Reference proteome</keyword>
<dbReference type="Pfam" id="PF00593">
    <property type="entry name" value="TonB_dep_Rec_b-barrel"/>
    <property type="match status" value="1"/>
</dbReference>
<evidence type="ECO:0000256" key="10">
    <source>
        <dbReference type="ARBA" id="ARBA00023077"/>
    </source>
</evidence>
<accession>A0A5C1YQ53</accession>
<dbReference type="Pfam" id="PF07660">
    <property type="entry name" value="STN"/>
    <property type="match status" value="1"/>
</dbReference>
<evidence type="ECO:0000256" key="1">
    <source>
        <dbReference type="ARBA" id="ARBA00004571"/>
    </source>
</evidence>
<comment type="subcellular location">
    <subcellularLocation>
        <location evidence="1 14">Cell outer membrane</location>
        <topology evidence="1 14">Multi-pass membrane protein</topology>
    </subcellularLocation>
</comment>
<evidence type="ECO:0000256" key="15">
    <source>
        <dbReference type="RuleBase" id="RU003357"/>
    </source>
</evidence>
<evidence type="ECO:0000256" key="9">
    <source>
        <dbReference type="ARBA" id="ARBA00023065"/>
    </source>
</evidence>
<evidence type="ECO:0000256" key="6">
    <source>
        <dbReference type="ARBA" id="ARBA00022692"/>
    </source>
</evidence>
<evidence type="ECO:0000256" key="12">
    <source>
        <dbReference type="ARBA" id="ARBA00023170"/>
    </source>
</evidence>
<evidence type="ECO:0000256" key="13">
    <source>
        <dbReference type="ARBA" id="ARBA00023237"/>
    </source>
</evidence>
<sequence length="844" mass="92650">MGAKSGDARMRKYIGNSKVFLLTSALGGIAVSPLHAQTTAAKEFHIPAQSLPAALTQFGRQAGLQVSIPASLVEGKTSHAVNGTMSPSQSLAQILSGTGLTYRVNANVVTLVPATANITLGPVRVGGQISKQDPTGPGVGYVATTTMASTKTDTPITEIPNSIYVVTKQIMQDQQPQNVQQALRYTPGVFAETFGTAGNGAAKGPSNGIMQRGFATTEFIDGLMTTSSSAGETAFVERIEAVNGPASVMYGQVTPGGMLSIDLKKPTDTPLHSASLGFGNWGRYEATFDISDKLTESGNVRYRIAAIGVTQGSQTNYIDYHRVGVLPSITWDIDRKTSLTLLGMYMYTPGDGISAEYPISGTLISNGQTRIPRSAFLGLPGWNTAGNKDAMFEYQFKHNFNKYINFSQVFRWENSQYNMKTSYLNTGTSTGQSNVTAWTPWLFNTNQTTSSLDTRLFGKFKTGPVSHTWVIGNDFRNFNYPQYFQYDLGSSNLINSYNPQEYYSNLSYCFSFSSKSCFTFGDRQALSYFQDGLYFQDQIKWKGLSILLGGRQDWVNYSRKSVINYNIYGTKMSTNNDAGSEPQSAFTWRAGLIYNFDFGLAPYFSYSTSFVPQAGSTNYLGQPFAPLTGKQFEAGLKYKFPHKDILLTASAFHIDEDHYLISDLTHSGFSADAGRVVSQGFEVSANANITRDLRLVASYSYTDIRFGKSNVTDQRYNPYTKSYYGNALSEEGMSVPQVPRNMFSIFADYTIPQNVAKGFGLNWGLRYVGATYVDNVESFKTPSYVLFDLGAHYDFGAVSSSLRGLKAQIAVSNLTNKYYLTACSTAVCYLGQGRRVYGNLTYNW</sequence>
<dbReference type="GO" id="GO:0015891">
    <property type="term" value="P:siderophore transport"/>
    <property type="evidence" value="ECO:0007669"/>
    <property type="project" value="InterPro"/>
</dbReference>
<dbReference type="GO" id="GO:0015344">
    <property type="term" value="F:siderophore uptake transmembrane transporter activity"/>
    <property type="evidence" value="ECO:0007669"/>
    <property type="project" value="TreeGrafter"/>
</dbReference>
<keyword evidence="12 18" id="KW-0675">Receptor</keyword>
<dbReference type="InterPro" id="IPR037066">
    <property type="entry name" value="Plug_dom_sf"/>
</dbReference>
<keyword evidence="7 16" id="KW-0732">Signal</keyword>
<evidence type="ECO:0000256" key="8">
    <source>
        <dbReference type="ARBA" id="ARBA00023004"/>
    </source>
</evidence>
<dbReference type="SMART" id="SM00965">
    <property type="entry name" value="STN"/>
    <property type="match status" value="1"/>
</dbReference>
<keyword evidence="5" id="KW-0410">Iron transport</keyword>
<evidence type="ECO:0000256" key="4">
    <source>
        <dbReference type="ARBA" id="ARBA00022452"/>
    </source>
</evidence>
<dbReference type="GO" id="GO:0038023">
    <property type="term" value="F:signaling receptor activity"/>
    <property type="evidence" value="ECO:0007669"/>
    <property type="project" value="InterPro"/>
</dbReference>
<dbReference type="Gene3D" id="3.55.50.30">
    <property type="match status" value="1"/>
</dbReference>
<dbReference type="Gene3D" id="2.40.170.20">
    <property type="entry name" value="TonB-dependent receptor, beta-barrel domain"/>
    <property type="match status" value="1"/>
</dbReference>
<keyword evidence="9" id="KW-0406">Ion transport</keyword>
<dbReference type="InterPro" id="IPR011662">
    <property type="entry name" value="Secretin/TonB_short_N"/>
</dbReference>
<dbReference type="Gene3D" id="2.170.130.10">
    <property type="entry name" value="TonB-dependent receptor, plug domain"/>
    <property type="match status" value="1"/>
</dbReference>
<dbReference type="RefSeq" id="WP_149279805.1">
    <property type="nucleotide sequence ID" value="NZ_CP043506.1"/>
</dbReference>
<keyword evidence="13 14" id="KW-0998">Cell outer membrane</keyword>
<dbReference type="InterPro" id="IPR010105">
    <property type="entry name" value="TonB_sidphr_rcpt"/>
</dbReference>
<dbReference type="NCBIfam" id="TIGR01783">
    <property type="entry name" value="TonB-siderophor"/>
    <property type="match status" value="1"/>
</dbReference>
<proteinExistence type="inferred from homology"/>
<feature type="domain" description="Secretin/TonB short N-terminal" evidence="17">
    <location>
        <begin position="64"/>
        <end position="114"/>
    </location>
</feature>
<keyword evidence="6 14" id="KW-0812">Transmembrane</keyword>
<dbReference type="AlphaFoldDB" id="A0A5C1YQ53"/>
<evidence type="ECO:0000256" key="5">
    <source>
        <dbReference type="ARBA" id="ARBA00022496"/>
    </source>
</evidence>
<feature type="chain" id="PRO_5022846516" evidence="16">
    <location>
        <begin position="37"/>
        <end position="844"/>
    </location>
</feature>
<dbReference type="PROSITE" id="PS52016">
    <property type="entry name" value="TONB_DEPENDENT_REC_3"/>
    <property type="match status" value="1"/>
</dbReference>
<name>A0A5C1YQ53_9PROT</name>
<protein>
    <submittedName>
        <fullName evidence="18">TonB-dependent siderophore receptor</fullName>
    </submittedName>
</protein>